<dbReference type="STRING" id="6337.A0A0V0Y766"/>
<name>A0A0V0Y766_TRIPS</name>
<evidence type="ECO:0000313" key="2">
    <source>
        <dbReference type="Proteomes" id="UP000054815"/>
    </source>
</evidence>
<reference evidence="1 2" key="1">
    <citation type="submission" date="2015-01" db="EMBL/GenBank/DDBJ databases">
        <title>Evolution of Trichinella species and genotypes.</title>
        <authorList>
            <person name="Korhonen P.K."/>
            <person name="Edoardo P."/>
            <person name="Giuseppe L.R."/>
            <person name="Gasser R.B."/>
        </authorList>
    </citation>
    <scope>NUCLEOTIDE SEQUENCE [LARGE SCALE GENOMIC DNA]</scope>
    <source>
        <strain evidence="1">ISS141</strain>
    </source>
</reference>
<comment type="caution">
    <text evidence="1">The sequence shown here is derived from an EMBL/GenBank/DDBJ whole genome shotgun (WGS) entry which is preliminary data.</text>
</comment>
<evidence type="ECO:0000313" key="1">
    <source>
        <dbReference type="EMBL" id="KRX95545.1"/>
    </source>
</evidence>
<protein>
    <submittedName>
        <fullName evidence="1">Uncharacterized protein</fullName>
    </submittedName>
</protein>
<gene>
    <name evidence="1" type="ORF">T4E_4237</name>
</gene>
<dbReference type="EMBL" id="JYDU01000055">
    <property type="protein sequence ID" value="KRX95545.1"/>
    <property type="molecule type" value="Genomic_DNA"/>
</dbReference>
<dbReference type="Proteomes" id="UP000054815">
    <property type="component" value="Unassembled WGS sequence"/>
</dbReference>
<organism evidence="1 2">
    <name type="scientific">Trichinella pseudospiralis</name>
    <name type="common">Parasitic roundworm</name>
    <dbReference type="NCBI Taxonomy" id="6337"/>
    <lineage>
        <taxon>Eukaryota</taxon>
        <taxon>Metazoa</taxon>
        <taxon>Ecdysozoa</taxon>
        <taxon>Nematoda</taxon>
        <taxon>Enoplea</taxon>
        <taxon>Dorylaimia</taxon>
        <taxon>Trichinellida</taxon>
        <taxon>Trichinellidae</taxon>
        <taxon>Trichinella</taxon>
    </lineage>
</organism>
<sequence>MCEFQSKSQTDQGTVVQLDSISQSSNGFMTASDYGSRVNSLVAAEPCPVHYTHLDVAASNIQDEIRLPNT</sequence>
<proteinExistence type="predicted"/>
<accession>A0A0V0Y766</accession>
<dbReference type="AlphaFoldDB" id="A0A0V0Y766"/>